<keyword evidence="6" id="KW-1185">Reference proteome</keyword>
<protein>
    <recommendedName>
        <fullName evidence="4">NmrA-like domain-containing protein</fullName>
    </recommendedName>
</protein>
<evidence type="ECO:0000256" key="1">
    <source>
        <dbReference type="ARBA" id="ARBA00022857"/>
    </source>
</evidence>
<dbReference type="Gene3D" id="3.40.50.720">
    <property type="entry name" value="NAD(P)-binding Rossmann-like Domain"/>
    <property type="match status" value="1"/>
</dbReference>
<dbReference type="Proteomes" id="UP000293823">
    <property type="component" value="Unassembled WGS sequence"/>
</dbReference>
<dbReference type="GO" id="GO:0016491">
    <property type="term" value="F:oxidoreductase activity"/>
    <property type="evidence" value="ECO:0007669"/>
    <property type="project" value="UniProtKB-KW"/>
</dbReference>
<dbReference type="InterPro" id="IPR036291">
    <property type="entry name" value="NAD(P)-bd_dom_sf"/>
</dbReference>
<keyword evidence="2" id="KW-0560">Oxidoreductase</keyword>
<dbReference type="OrthoDB" id="419598at2759"/>
<evidence type="ECO:0000313" key="5">
    <source>
        <dbReference type="EMBL" id="RYO54203.1"/>
    </source>
</evidence>
<reference evidence="6" key="1">
    <citation type="journal article" date="2019" name="bioRxiv">
        <title>Genomics, evolutionary history and diagnostics of the Alternaria alternata species group including apple and Asian pear pathotypes.</title>
        <authorList>
            <person name="Armitage A.D."/>
            <person name="Cockerton H.M."/>
            <person name="Sreenivasaprasad S."/>
            <person name="Woodhall J.W."/>
            <person name="Lane C.R."/>
            <person name="Harrison R.J."/>
            <person name="Clarkson J.P."/>
        </authorList>
    </citation>
    <scope>NUCLEOTIDE SEQUENCE [LARGE SCALE GENOMIC DNA]</scope>
    <source>
        <strain evidence="6">RGR 97.0016</strain>
    </source>
</reference>
<gene>
    <name evidence="5" type="ORF">AA0113_g9188</name>
</gene>
<dbReference type="AlphaFoldDB" id="A0A4Q4RCA3"/>
<evidence type="ECO:0000313" key="6">
    <source>
        <dbReference type="Proteomes" id="UP000293823"/>
    </source>
</evidence>
<evidence type="ECO:0000256" key="2">
    <source>
        <dbReference type="ARBA" id="ARBA00023002"/>
    </source>
</evidence>
<organism evidence="5 6">
    <name type="scientific">Alternaria arborescens</name>
    <dbReference type="NCBI Taxonomy" id="156630"/>
    <lineage>
        <taxon>Eukaryota</taxon>
        <taxon>Fungi</taxon>
        <taxon>Dikarya</taxon>
        <taxon>Ascomycota</taxon>
        <taxon>Pezizomycotina</taxon>
        <taxon>Dothideomycetes</taxon>
        <taxon>Pleosporomycetidae</taxon>
        <taxon>Pleosporales</taxon>
        <taxon>Pleosporineae</taxon>
        <taxon>Pleosporaceae</taxon>
        <taxon>Alternaria</taxon>
        <taxon>Alternaria sect. Alternaria</taxon>
    </lineage>
</organism>
<keyword evidence="3" id="KW-0732">Signal</keyword>
<sequence>MLILIAGITGLIGLPCARAAIAQGHKVRGIARSAGKLPKEVRDQLESFEPMVGLHDIAAMDRAVAGVDAIICALAGLPEMFLETQVLLLRAAERAGVKIFHASSWNYDWNRAPGSHEIYDVIKAFSQYAEVISTIKPIYMFTGAIAEYYFRNSPLDWDTKSKTFNYHGSSTFQTRYTTADDIANYTLEAITAPDAAKGGSIFVESFQASPEDIASAYSAATNGRVHVTLNCLGTIEDAKAKLDDGRAKYPKREWHKYLWYCYQVNIPSRSWDFEPVDVARFPNVKQTSLEEFFRQNPDI</sequence>
<proteinExistence type="predicted"/>
<keyword evidence="1" id="KW-0521">NADP</keyword>
<evidence type="ECO:0000259" key="4">
    <source>
        <dbReference type="Pfam" id="PF05368"/>
    </source>
</evidence>
<accession>A0A4Q4RCA3</accession>
<feature type="chain" id="PRO_5020531866" description="NmrA-like domain-containing protein" evidence="3">
    <location>
        <begin position="20"/>
        <end position="299"/>
    </location>
</feature>
<comment type="caution">
    <text evidence="5">The sequence shown here is derived from an EMBL/GenBank/DDBJ whole genome shotgun (WGS) entry which is preliminary data.</text>
</comment>
<dbReference type="InterPro" id="IPR008030">
    <property type="entry name" value="NmrA-like"/>
</dbReference>
<name>A0A4Q4RCA3_9PLEO</name>
<dbReference type="SUPFAM" id="SSF51735">
    <property type="entry name" value="NAD(P)-binding Rossmann-fold domains"/>
    <property type="match status" value="1"/>
</dbReference>
<dbReference type="InterPro" id="IPR051609">
    <property type="entry name" value="NmrA/Isoflavone_reductase-like"/>
</dbReference>
<dbReference type="PANTHER" id="PTHR47706:SF9">
    <property type="entry name" value="NMRA-LIKE DOMAIN-CONTAINING PROTEIN-RELATED"/>
    <property type="match status" value="1"/>
</dbReference>
<dbReference type="EMBL" id="PEJP01000041">
    <property type="protein sequence ID" value="RYO54203.1"/>
    <property type="molecule type" value="Genomic_DNA"/>
</dbReference>
<feature type="domain" description="NmrA-like" evidence="4">
    <location>
        <begin position="2"/>
        <end position="226"/>
    </location>
</feature>
<dbReference type="Pfam" id="PF05368">
    <property type="entry name" value="NmrA"/>
    <property type="match status" value="1"/>
</dbReference>
<dbReference type="PANTHER" id="PTHR47706">
    <property type="entry name" value="NMRA-LIKE FAMILY PROTEIN"/>
    <property type="match status" value="1"/>
</dbReference>
<feature type="signal peptide" evidence="3">
    <location>
        <begin position="1"/>
        <end position="19"/>
    </location>
</feature>
<evidence type="ECO:0000256" key="3">
    <source>
        <dbReference type="SAM" id="SignalP"/>
    </source>
</evidence>